<dbReference type="InterPro" id="IPR005654">
    <property type="entry name" value="ATPase_AFG1-like"/>
</dbReference>
<dbReference type="FunFam" id="3.40.50.300:FF:001254">
    <property type="entry name" value="Cell division protein ZapE"/>
    <property type="match status" value="1"/>
</dbReference>
<accession>F5RA44</accession>
<dbReference type="Gene3D" id="3.40.50.300">
    <property type="entry name" value="P-loop containing nucleotide triphosphate hydrolases"/>
    <property type="match status" value="1"/>
</dbReference>
<organism evidence="3 4">
    <name type="scientific">Methyloversatilis universalis (strain ATCC BAA-1314 / DSM 25237 / JCM 13912 / CCUG 52030 / FAM5)</name>
    <dbReference type="NCBI Taxonomy" id="1000565"/>
    <lineage>
        <taxon>Bacteria</taxon>
        <taxon>Pseudomonadati</taxon>
        <taxon>Pseudomonadota</taxon>
        <taxon>Betaproteobacteria</taxon>
        <taxon>Nitrosomonadales</taxon>
        <taxon>Sterolibacteriaceae</taxon>
        <taxon>Methyloversatilis</taxon>
    </lineage>
</organism>
<evidence type="ECO:0000313" key="3">
    <source>
        <dbReference type="EMBL" id="EGK72583.1"/>
    </source>
</evidence>
<dbReference type="PANTHER" id="PTHR12169:SF6">
    <property type="entry name" value="AFG1-LIKE ATPASE"/>
    <property type="match status" value="1"/>
</dbReference>
<sequence length="383" mass="43618">MGAASHDILKVPERGMLDTFEAQLKVRGYTADASQRGAAERLQKLYTELLGFKAARRTQLRKLLSRAQPPRGVWFWGGVGRGKSFLMDCFYDAVPYRRKKRVHFHAFMQQIHEALKKHKNEADPLAQVADEIAKNTRLLCFDEFHVSDIADAMILGRLVEALFERGVVFVATSNYPPDGLYPNGLQRQNFLPTIELLKKRLEVFELDAGIDYRLRSLERMDIFMVPGGKEADAKLAEDFRQICGEPCPAGPLEILGRTLKTRDRSLGAAWFDFNELCGGPRSQNDYLELARRYHSILISNVPKMSRDQANEARRFTWLVDVLYDFRVKLILSAEVDAPELYTDGPHANEFTRTVSRLIEMRTREYLASPHRVDFAGSMSSVAA</sequence>
<name>F5RA44_METUF</name>
<dbReference type="GO" id="GO:0005524">
    <property type="term" value="F:ATP binding"/>
    <property type="evidence" value="ECO:0007669"/>
    <property type="project" value="UniProtKB-KW"/>
</dbReference>
<dbReference type="AlphaFoldDB" id="F5RA44"/>
<keyword evidence="2" id="KW-0067">ATP-binding</keyword>
<dbReference type="OrthoDB" id="9774491at2"/>
<dbReference type="InterPro" id="IPR027417">
    <property type="entry name" value="P-loop_NTPase"/>
</dbReference>
<gene>
    <name evidence="3" type="ORF">METUNv1_01123</name>
</gene>
<dbReference type="PANTHER" id="PTHR12169">
    <property type="entry name" value="ATPASE N2B"/>
    <property type="match status" value="1"/>
</dbReference>
<dbReference type="EMBL" id="AFHG01000035">
    <property type="protein sequence ID" value="EGK72583.1"/>
    <property type="molecule type" value="Genomic_DNA"/>
</dbReference>
<dbReference type="GO" id="GO:0016887">
    <property type="term" value="F:ATP hydrolysis activity"/>
    <property type="evidence" value="ECO:0007669"/>
    <property type="project" value="InterPro"/>
</dbReference>
<dbReference type="RefSeq" id="WP_008059646.1">
    <property type="nucleotide sequence ID" value="NZ_AFHG01000035.1"/>
</dbReference>
<dbReference type="eggNOG" id="COG1485">
    <property type="taxonomic scope" value="Bacteria"/>
</dbReference>
<dbReference type="SUPFAM" id="SSF52540">
    <property type="entry name" value="P-loop containing nucleoside triphosphate hydrolases"/>
    <property type="match status" value="1"/>
</dbReference>
<dbReference type="NCBIfam" id="NF040713">
    <property type="entry name" value="ZapE"/>
    <property type="match status" value="1"/>
</dbReference>
<dbReference type="Pfam" id="PF03969">
    <property type="entry name" value="AFG1_ATPase"/>
    <property type="match status" value="1"/>
</dbReference>
<keyword evidence="1" id="KW-0547">Nucleotide-binding</keyword>
<evidence type="ECO:0000256" key="2">
    <source>
        <dbReference type="ARBA" id="ARBA00022840"/>
    </source>
</evidence>
<proteinExistence type="predicted"/>
<reference evidence="3 4" key="1">
    <citation type="journal article" date="2011" name="J. Bacteriol.">
        <title>Genome sequence of Methyloversatilis universalis FAM5T, a methylotrophic representative of the order Rhodocyclales.</title>
        <authorList>
            <person name="Kittichotirat W."/>
            <person name="Good N.M."/>
            <person name="Hall R."/>
            <person name="Bringel F."/>
            <person name="Lajus A."/>
            <person name="Medigue C."/>
            <person name="Smalley N.E."/>
            <person name="Beck D."/>
            <person name="Bumgarner R."/>
            <person name="Vuilleumier S."/>
            <person name="Kalyuzhnaya M.G."/>
        </authorList>
    </citation>
    <scope>NUCLEOTIDE SEQUENCE [LARGE SCALE GENOMIC DNA]</scope>
    <source>
        <strain evidence="4">ATCC BAA-1314 / JCM 13912 / FAM5</strain>
    </source>
</reference>
<comment type="caution">
    <text evidence="3">The sequence shown here is derived from an EMBL/GenBank/DDBJ whole genome shotgun (WGS) entry which is preliminary data.</text>
</comment>
<dbReference type="STRING" id="1000565.METUNv1_01123"/>
<dbReference type="Proteomes" id="UP000005019">
    <property type="component" value="Unassembled WGS sequence"/>
</dbReference>
<protein>
    <submittedName>
        <fullName evidence="3">AFG1-like ATPase</fullName>
    </submittedName>
</protein>
<keyword evidence="4" id="KW-1185">Reference proteome</keyword>
<dbReference type="GO" id="GO:0005737">
    <property type="term" value="C:cytoplasm"/>
    <property type="evidence" value="ECO:0007669"/>
    <property type="project" value="TreeGrafter"/>
</dbReference>
<evidence type="ECO:0000313" key="4">
    <source>
        <dbReference type="Proteomes" id="UP000005019"/>
    </source>
</evidence>
<evidence type="ECO:0000256" key="1">
    <source>
        <dbReference type="ARBA" id="ARBA00022741"/>
    </source>
</evidence>